<protein>
    <recommendedName>
        <fullName evidence="2">Prenyltransferase alpha-alpha toroid domain-containing protein</fullName>
    </recommendedName>
</protein>
<dbReference type="CDD" id="cd00688">
    <property type="entry name" value="ISOPREN_C2_like"/>
    <property type="match status" value="1"/>
</dbReference>
<dbReference type="RefSeq" id="WP_073151500.1">
    <property type="nucleotide sequence ID" value="NZ_FRAG01000043.1"/>
</dbReference>
<evidence type="ECO:0000256" key="1">
    <source>
        <dbReference type="ARBA" id="ARBA00022737"/>
    </source>
</evidence>
<dbReference type="GO" id="GO:0003824">
    <property type="term" value="F:catalytic activity"/>
    <property type="evidence" value="ECO:0007669"/>
    <property type="project" value="InterPro"/>
</dbReference>
<reference evidence="3 4" key="1">
    <citation type="submission" date="2016-11" db="EMBL/GenBank/DDBJ databases">
        <authorList>
            <person name="Jaros S."/>
            <person name="Januszkiewicz K."/>
            <person name="Wedrychowicz H."/>
        </authorList>
    </citation>
    <scope>NUCLEOTIDE SEQUENCE [LARGE SCALE GENOMIC DNA]</scope>
    <source>
        <strain evidence="3 4">DSM 15212</strain>
    </source>
</reference>
<name>A0A1M6R8W7_PARC5</name>
<dbReference type="STRING" id="1121301.SAMN02745912_02880"/>
<keyword evidence="4" id="KW-1185">Reference proteome</keyword>
<dbReference type="InterPro" id="IPR001330">
    <property type="entry name" value="Prenyltrans"/>
</dbReference>
<sequence length="422" mass="48005">MVRKVFRILLAIILIINIISINCISFAENNKNDKEIIENAIKDLRNYYEDDDEYSFREAIALNFTSKDIDKEIKEIADRLDIKESDSAATYAGNIIGIIAAGKDPKNFKGKNYVKLLLDSQEESGWFITNLGDKHPATLAWSIIALDMAEAKYDIEKAITALMKAQKDHGGFTVNPDVDTAAMAITALAEHKDIEGVKDTINKAIDFIKSAQLDSGGFPFMGSDNPYSICAVIQGLMANEIDPLSNEWQKNGNSMLDALLNFKTENHFEYRTEYGSEKKSATEQAFIALADLYRGKSMYQNVKIYEYDSDNEDEEDNDDKLIMERIGNNVLEKGEEGKVTIRIKNNTEEDQEFTFIVVLYEIDDDEMVTYSYLTKTIEKKEEEIITTGFLIPRKGEYEVRGFLWDNLEDMNILTDPIYIDVE</sequence>
<dbReference type="OrthoDB" id="1880081at2"/>
<dbReference type="Gene3D" id="1.50.10.20">
    <property type="match status" value="1"/>
</dbReference>
<dbReference type="AlphaFoldDB" id="A0A1M6R8W7"/>
<dbReference type="InterPro" id="IPR008930">
    <property type="entry name" value="Terpenoid_cyclase/PrenylTrfase"/>
</dbReference>
<keyword evidence="1" id="KW-0677">Repeat</keyword>
<organism evidence="3 4">
    <name type="scientific">Paramaledivibacter caminithermalis (strain DSM 15212 / CIP 107654 / DViRD3)</name>
    <name type="common">Clostridium caminithermale</name>
    <dbReference type="NCBI Taxonomy" id="1121301"/>
    <lineage>
        <taxon>Bacteria</taxon>
        <taxon>Bacillati</taxon>
        <taxon>Bacillota</taxon>
        <taxon>Clostridia</taxon>
        <taxon>Peptostreptococcales</taxon>
        <taxon>Caminicellaceae</taxon>
        <taxon>Paramaledivibacter</taxon>
    </lineage>
</organism>
<dbReference type="SUPFAM" id="SSF48239">
    <property type="entry name" value="Terpenoid cyclases/Protein prenyltransferases"/>
    <property type="match status" value="1"/>
</dbReference>
<dbReference type="EMBL" id="FRAG01000043">
    <property type="protein sequence ID" value="SHK28880.1"/>
    <property type="molecule type" value="Genomic_DNA"/>
</dbReference>
<gene>
    <name evidence="3" type="ORF">SAMN02745912_02880</name>
</gene>
<dbReference type="Proteomes" id="UP000184465">
    <property type="component" value="Unassembled WGS sequence"/>
</dbReference>
<evidence type="ECO:0000313" key="4">
    <source>
        <dbReference type="Proteomes" id="UP000184465"/>
    </source>
</evidence>
<dbReference type="Pfam" id="PF00432">
    <property type="entry name" value="Prenyltrans"/>
    <property type="match status" value="1"/>
</dbReference>
<accession>A0A1M6R8W7</accession>
<feature type="domain" description="Prenyltransferase alpha-alpha toroid" evidence="2">
    <location>
        <begin position="30"/>
        <end position="218"/>
    </location>
</feature>
<proteinExistence type="predicted"/>
<evidence type="ECO:0000313" key="3">
    <source>
        <dbReference type="EMBL" id="SHK28880.1"/>
    </source>
</evidence>
<evidence type="ECO:0000259" key="2">
    <source>
        <dbReference type="Pfam" id="PF00432"/>
    </source>
</evidence>